<dbReference type="OrthoDB" id="5981550at2759"/>
<dbReference type="OMA" id="ECYIWGQ"/>
<protein>
    <recommendedName>
        <fullName evidence="5">Regulator of chromosome condensation domain-containing protein</fullName>
    </recommendedName>
</protein>
<dbReference type="InterPro" id="IPR009091">
    <property type="entry name" value="RCC1/BLIP-II"/>
</dbReference>
<dbReference type="EMBL" id="GL883021">
    <property type="protein sequence ID" value="EGG17391.1"/>
    <property type="molecule type" value="Genomic_DNA"/>
</dbReference>
<dbReference type="RefSeq" id="XP_004355875.1">
    <property type="nucleotide sequence ID" value="XM_004355822.1"/>
</dbReference>
<gene>
    <name evidence="3" type="ORF">DFA_08386</name>
</gene>
<dbReference type="PANTHER" id="PTHR45982">
    <property type="entry name" value="REGULATOR OF CHROMOSOME CONDENSATION"/>
    <property type="match status" value="1"/>
</dbReference>
<accession>F4Q5Y2</accession>
<evidence type="ECO:0000313" key="4">
    <source>
        <dbReference type="Proteomes" id="UP000007797"/>
    </source>
</evidence>
<organism evidence="3 4">
    <name type="scientific">Cavenderia fasciculata</name>
    <name type="common">Slime mold</name>
    <name type="synonym">Dictyostelium fasciculatum</name>
    <dbReference type="NCBI Taxonomy" id="261658"/>
    <lineage>
        <taxon>Eukaryota</taxon>
        <taxon>Amoebozoa</taxon>
        <taxon>Evosea</taxon>
        <taxon>Eumycetozoa</taxon>
        <taxon>Dictyostelia</taxon>
        <taxon>Acytosteliales</taxon>
        <taxon>Cavenderiaceae</taxon>
        <taxon>Cavenderia</taxon>
    </lineage>
</organism>
<feature type="region of interest" description="Disordered" evidence="2">
    <location>
        <begin position="473"/>
        <end position="524"/>
    </location>
</feature>
<dbReference type="InterPro" id="IPR000408">
    <property type="entry name" value="Reg_chr_condens"/>
</dbReference>
<dbReference type="PROSITE" id="PS00626">
    <property type="entry name" value="RCC1_2"/>
    <property type="match status" value="1"/>
</dbReference>
<proteinExistence type="predicted"/>
<dbReference type="PROSITE" id="PS50012">
    <property type="entry name" value="RCC1_3"/>
    <property type="match status" value="4"/>
</dbReference>
<keyword evidence="4" id="KW-1185">Reference proteome</keyword>
<feature type="compositionally biased region" description="Low complexity" evidence="2">
    <location>
        <begin position="479"/>
        <end position="494"/>
    </location>
</feature>
<name>F4Q5Y2_CACFS</name>
<dbReference type="KEGG" id="dfa:DFA_08386"/>
<dbReference type="STRING" id="1054147.F4Q5Y2"/>
<feature type="repeat" description="RCC1" evidence="1">
    <location>
        <begin position="227"/>
        <end position="285"/>
    </location>
</feature>
<feature type="repeat" description="RCC1" evidence="1">
    <location>
        <begin position="126"/>
        <end position="176"/>
    </location>
</feature>
<dbReference type="GO" id="GO:0005737">
    <property type="term" value="C:cytoplasm"/>
    <property type="evidence" value="ECO:0007669"/>
    <property type="project" value="TreeGrafter"/>
</dbReference>
<feature type="repeat" description="RCC1" evidence="1">
    <location>
        <begin position="177"/>
        <end position="226"/>
    </location>
</feature>
<dbReference type="PANTHER" id="PTHR45982:SF1">
    <property type="entry name" value="REGULATOR OF CHROMOSOME CONDENSATION"/>
    <property type="match status" value="1"/>
</dbReference>
<dbReference type="Proteomes" id="UP000007797">
    <property type="component" value="Unassembled WGS sequence"/>
</dbReference>
<dbReference type="Gene3D" id="2.130.10.30">
    <property type="entry name" value="Regulator of chromosome condensation 1/beta-lactamase-inhibitor protein II"/>
    <property type="match status" value="2"/>
</dbReference>
<feature type="repeat" description="RCC1" evidence="1">
    <location>
        <begin position="286"/>
        <end position="337"/>
    </location>
</feature>
<evidence type="ECO:0000256" key="2">
    <source>
        <dbReference type="SAM" id="MobiDB-lite"/>
    </source>
</evidence>
<feature type="compositionally biased region" description="Acidic residues" evidence="2">
    <location>
        <begin position="511"/>
        <end position="524"/>
    </location>
</feature>
<dbReference type="GeneID" id="14869990"/>
<evidence type="ECO:0000313" key="3">
    <source>
        <dbReference type="EMBL" id="EGG17391.1"/>
    </source>
</evidence>
<reference evidence="4" key="1">
    <citation type="journal article" date="2011" name="Genome Res.">
        <title>Phylogeny-wide analysis of social amoeba genomes highlights ancient origins for complex intercellular communication.</title>
        <authorList>
            <person name="Heidel A.J."/>
            <person name="Lawal H.M."/>
            <person name="Felder M."/>
            <person name="Schilde C."/>
            <person name="Helps N.R."/>
            <person name="Tunggal B."/>
            <person name="Rivero F."/>
            <person name="John U."/>
            <person name="Schleicher M."/>
            <person name="Eichinger L."/>
            <person name="Platzer M."/>
            <person name="Noegel A.A."/>
            <person name="Schaap P."/>
            <person name="Gloeckner G."/>
        </authorList>
    </citation>
    <scope>NUCLEOTIDE SEQUENCE [LARGE SCALE GENOMIC DNA]</scope>
    <source>
        <strain evidence="4">SH3</strain>
    </source>
</reference>
<evidence type="ECO:0008006" key="5">
    <source>
        <dbReference type="Google" id="ProtNLM"/>
    </source>
</evidence>
<sequence>MGYNETTTITTFIITNKKASATTSSLAEKASAASTSVSNKVSTKVDEVKEKRAQDKLTIVVPQAESSAIKGGFVVAIGNNESKQLVQGPKGSTNYKQMTAIIPSFLVDIAYVSVGHDHIYFVSKDGKFYYSGSNKDGQLGAMSPSKDDQLVQFTNLKIGAKSVVCGHHHTMFLCDKGALYSTGRADMLGIKTDENKYSPNQVITLANKKIDLYATGPKHSYAVDDTGNIYAWGRSDLLGLGQFVKVKQISVQRKEPTLIEHTGFLNFKIVQIACGDEHTLCLLQNGAIYAWGRGEEGQLGNGVKETRQSPIPIDSLAGLKLKSISAGAFNSAAITDDGECYVWGQYHKSILKPEPLNTGDRKVLKNVAQISQSGYYNILYTTTNDVYTFGIDYKLSTEAAWIPTKHHIDDPFLLTKKITQVVASSSNFYLIVYEGSSMEPKFKIDYTLGNDKTKSLQPLAPSQYRQNMNALLAKPSKPSTSSTTTSTTSTTSTTASKPIGADTSKRSSLDSDSDDDDDDEEDIL</sequence>
<dbReference type="AlphaFoldDB" id="F4Q5Y2"/>
<dbReference type="InterPro" id="IPR051553">
    <property type="entry name" value="Ran_GTPase-activating"/>
</dbReference>
<evidence type="ECO:0000256" key="1">
    <source>
        <dbReference type="PROSITE-ProRule" id="PRU00235"/>
    </source>
</evidence>
<dbReference type="Pfam" id="PF00415">
    <property type="entry name" value="RCC1"/>
    <property type="match status" value="3"/>
</dbReference>
<dbReference type="GO" id="GO:0005085">
    <property type="term" value="F:guanyl-nucleotide exchange factor activity"/>
    <property type="evidence" value="ECO:0007669"/>
    <property type="project" value="TreeGrafter"/>
</dbReference>
<dbReference type="SUPFAM" id="SSF50985">
    <property type="entry name" value="RCC1/BLIP-II"/>
    <property type="match status" value="1"/>
</dbReference>
<dbReference type="PRINTS" id="PR00633">
    <property type="entry name" value="RCCNDNSATION"/>
</dbReference>